<organism evidence="2 3">
    <name type="scientific">Pelobates cultripes</name>
    <name type="common">Western spadefoot toad</name>
    <dbReference type="NCBI Taxonomy" id="61616"/>
    <lineage>
        <taxon>Eukaryota</taxon>
        <taxon>Metazoa</taxon>
        <taxon>Chordata</taxon>
        <taxon>Craniata</taxon>
        <taxon>Vertebrata</taxon>
        <taxon>Euteleostomi</taxon>
        <taxon>Amphibia</taxon>
        <taxon>Batrachia</taxon>
        <taxon>Anura</taxon>
        <taxon>Pelobatoidea</taxon>
        <taxon>Pelobatidae</taxon>
        <taxon>Pelobates</taxon>
    </lineage>
</organism>
<dbReference type="PANTHER" id="PTHR13622">
    <property type="entry name" value="THIAMIN PYROPHOSPHOKINASE"/>
    <property type="match status" value="1"/>
</dbReference>
<keyword evidence="2" id="KW-0378">Hydrolase</keyword>
<evidence type="ECO:0000313" key="2">
    <source>
        <dbReference type="EMBL" id="CAH2317118.1"/>
    </source>
</evidence>
<dbReference type="InterPro" id="IPR031804">
    <property type="entry name" value="DUF4743"/>
</dbReference>
<name>A0AAD1T5G3_PELCU</name>
<dbReference type="Gene3D" id="3.90.79.10">
    <property type="entry name" value="Nucleoside Triphosphate Pyrophosphohydrolase"/>
    <property type="match status" value="1"/>
</dbReference>
<protein>
    <submittedName>
        <fullName evidence="2">Nudix hydrolase 20, chloroplastic-like isoform X1</fullName>
    </submittedName>
</protein>
<dbReference type="FunFam" id="3.90.79.10:FF:000019">
    <property type="entry name" value="Thiamin pyrophosphokinase, putative"/>
    <property type="match status" value="1"/>
</dbReference>
<dbReference type="InterPro" id="IPR015797">
    <property type="entry name" value="NUDIX_hydrolase-like_dom_sf"/>
</dbReference>
<dbReference type="InterPro" id="IPR000086">
    <property type="entry name" value="NUDIX_hydrolase_dom"/>
</dbReference>
<dbReference type="SUPFAM" id="SSF55811">
    <property type="entry name" value="Nudix"/>
    <property type="match status" value="1"/>
</dbReference>
<evidence type="ECO:0000313" key="3">
    <source>
        <dbReference type="Proteomes" id="UP001295444"/>
    </source>
</evidence>
<keyword evidence="3" id="KW-1185">Reference proteome</keyword>
<reference evidence="2" key="1">
    <citation type="submission" date="2022-03" db="EMBL/GenBank/DDBJ databases">
        <authorList>
            <person name="Alioto T."/>
            <person name="Alioto T."/>
            <person name="Gomez Garrido J."/>
        </authorList>
    </citation>
    <scope>NUCLEOTIDE SEQUENCE</scope>
</reference>
<accession>A0AAD1T5G3</accession>
<gene>
    <name evidence="2" type="ORF">PECUL_23A005827</name>
</gene>
<dbReference type="Pfam" id="PF15916">
    <property type="entry name" value="DUF4743"/>
    <property type="match status" value="1"/>
</dbReference>
<dbReference type="PROSITE" id="PS51462">
    <property type="entry name" value="NUDIX"/>
    <property type="match status" value="1"/>
</dbReference>
<proteinExistence type="predicted"/>
<feature type="domain" description="Nudix hydrolase" evidence="1">
    <location>
        <begin position="120"/>
        <end position="258"/>
    </location>
</feature>
<dbReference type="Proteomes" id="UP001295444">
    <property type="component" value="Chromosome 09"/>
</dbReference>
<dbReference type="GO" id="GO:0044715">
    <property type="term" value="F:8-oxo-dGDP phosphatase activity"/>
    <property type="evidence" value="ECO:0007669"/>
    <property type="project" value="UniProtKB-ARBA"/>
</dbReference>
<dbReference type="EMBL" id="OW240920">
    <property type="protein sequence ID" value="CAH2317118.1"/>
    <property type="molecule type" value="Genomic_DNA"/>
</dbReference>
<dbReference type="PANTHER" id="PTHR13622:SF8">
    <property type="entry name" value="THIAMIN PYROPHOSPHOKINASE 1"/>
    <property type="match status" value="1"/>
</dbReference>
<dbReference type="AlphaFoldDB" id="A0AAD1T5G3"/>
<dbReference type="CDD" id="cd03676">
    <property type="entry name" value="NUDIX_Tnr3_like"/>
    <property type="match status" value="1"/>
</dbReference>
<evidence type="ECO:0000259" key="1">
    <source>
        <dbReference type="PROSITE" id="PS51462"/>
    </source>
</evidence>
<sequence length="287" mass="32356">MLQLVLKMNGFHSEGCLPFVVCGQRVGWVVESVAQHLAQFPAVFTCRGGTSARLELNEGLQTPQERTLAVQNLMRSLRTQKRFPCLQEWRDELYDVRSQYSDLPFLSMERAATPLLGVPRYGVHVNGYLRKGAEMFMWIGRRSKIKPSYPGMLDHLAAGGIAAGSGVWETLLKECTEEACIPEPLAASARPVGTVSYAYRQQEAVFLECQFVFDLEVPETFKPSVGDGEVQDFYLWPLDKVKDAIASEVFKPNCALVILDFLIRNGFVEPDKEKFYQTFVENLHGHL</sequence>